<accession>A0A9Q1II21</accession>
<reference evidence="1" key="1">
    <citation type="journal article" date="2023" name="Science">
        <title>Genome structures resolve the early diversification of teleost fishes.</title>
        <authorList>
            <person name="Parey E."/>
            <person name="Louis A."/>
            <person name="Montfort J."/>
            <person name="Bouchez O."/>
            <person name="Roques C."/>
            <person name="Iampietro C."/>
            <person name="Lluch J."/>
            <person name="Castinel A."/>
            <person name="Donnadieu C."/>
            <person name="Desvignes T."/>
            <person name="Floi Bucao C."/>
            <person name="Jouanno E."/>
            <person name="Wen M."/>
            <person name="Mejri S."/>
            <person name="Dirks R."/>
            <person name="Jansen H."/>
            <person name="Henkel C."/>
            <person name="Chen W.J."/>
            <person name="Zahm M."/>
            <person name="Cabau C."/>
            <person name="Klopp C."/>
            <person name="Thompson A.W."/>
            <person name="Robinson-Rechavi M."/>
            <person name="Braasch I."/>
            <person name="Lecointre G."/>
            <person name="Bobe J."/>
            <person name="Postlethwait J.H."/>
            <person name="Berthelot C."/>
            <person name="Roest Crollius H."/>
            <person name="Guiguen Y."/>
        </authorList>
    </citation>
    <scope>NUCLEOTIDE SEQUENCE</scope>
    <source>
        <strain evidence="1">WJC10195</strain>
    </source>
</reference>
<comment type="caution">
    <text evidence="1">The sequence shown here is derived from an EMBL/GenBank/DDBJ whole genome shotgun (WGS) entry which is preliminary data.</text>
</comment>
<organism evidence="1 2">
    <name type="scientific">Synaphobranchus kaupii</name>
    <name type="common">Kaup's arrowtooth eel</name>
    <dbReference type="NCBI Taxonomy" id="118154"/>
    <lineage>
        <taxon>Eukaryota</taxon>
        <taxon>Metazoa</taxon>
        <taxon>Chordata</taxon>
        <taxon>Craniata</taxon>
        <taxon>Vertebrata</taxon>
        <taxon>Euteleostomi</taxon>
        <taxon>Actinopterygii</taxon>
        <taxon>Neopterygii</taxon>
        <taxon>Teleostei</taxon>
        <taxon>Anguilliformes</taxon>
        <taxon>Synaphobranchidae</taxon>
        <taxon>Synaphobranchus</taxon>
    </lineage>
</organism>
<evidence type="ECO:0000313" key="2">
    <source>
        <dbReference type="Proteomes" id="UP001152622"/>
    </source>
</evidence>
<dbReference type="EMBL" id="JAINUF010000016">
    <property type="protein sequence ID" value="KAJ8340366.1"/>
    <property type="molecule type" value="Genomic_DNA"/>
</dbReference>
<gene>
    <name evidence="1" type="ORF">SKAU_G00349990</name>
</gene>
<dbReference type="Proteomes" id="UP001152622">
    <property type="component" value="Chromosome 16"/>
</dbReference>
<keyword evidence="2" id="KW-1185">Reference proteome</keyword>
<evidence type="ECO:0000313" key="1">
    <source>
        <dbReference type="EMBL" id="KAJ8340366.1"/>
    </source>
</evidence>
<dbReference type="AlphaFoldDB" id="A0A9Q1II21"/>
<name>A0A9Q1II21_SYNKA</name>
<sequence>MCGITAAFSTARLSGPVARQDRELLRGCQYGNGSKETACLCQDTAPAVISLWKPCSPRSSEGSPSITPREICPLGLPLLGNELILPHQVIAGQIKRFTPTHTRQANAVSLSEPRMTVCRTELMELRFVFPLQLPHERTVPVTSYAHSLHKTALLSEVDDGSCMLQAHSCLYSHRCIRGNNILFGACWSRRLLGGESMVLLSAKARTPIPPRRGGAMCQGQHL</sequence>
<protein>
    <submittedName>
        <fullName evidence="1">Uncharacterized protein</fullName>
    </submittedName>
</protein>
<proteinExistence type="predicted"/>